<feature type="non-terminal residue" evidence="12">
    <location>
        <position position="88"/>
    </location>
</feature>
<dbReference type="PANTHER" id="PTHR47460">
    <property type="entry name" value="SERINE/THREONINE-PROTEIN KINASE-LIKE PROTEIN ACR4"/>
    <property type="match status" value="1"/>
</dbReference>
<evidence type="ECO:0000313" key="12">
    <source>
        <dbReference type="EMBL" id="KAI5063076.1"/>
    </source>
</evidence>
<evidence type="ECO:0000256" key="4">
    <source>
        <dbReference type="ARBA" id="ARBA00022729"/>
    </source>
</evidence>
<dbReference type="OrthoDB" id="61110at2759"/>
<gene>
    <name evidence="12" type="ORF">GOP47_0021623</name>
</gene>
<evidence type="ECO:0000256" key="10">
    <source>
        <dbReference type="ARBA" id="ARBA00047899"/>
    </source>
</evidence>
<keyword evidence="3" id="KW-0812">Transmembrane</keyword>
<evidence type="ECO:0000256" key="3">
    <source>
        <dbReference type="ARBA" id="ARBA00022692"/>
    </source>
</evidence>
<evidence type="ECO:0000313" key="13">
    <source>
        <dbReference type="Proteomes" id="UP000886520"/>
    </source>
</evidence>
<accession>A0A9D4U9Y6</accession>
<keyword evidence="7" id="KW-1015">Disulfide bond</keyword>
<protein>
    <recommendedName>
        <fullName evidence="2">non-specific serine/threonine protein kinase</fullName>
        <ecNumber evidence="2">2.7.11.1</ecNumber>
    </recommendedName>
</protein>
<evidence type="ECO:0000256" key="1">
    <source>
        <dbReference type="ARBA" id="ARBA00004479"/>
    </source>
</evidence>
<keyword evidence="4" id="KW-0732">Signal</keyword>
<keyword evidence="5" id="KW-1133">Transmembrane helix</keyword>
<name>A0A9D4U9Y6_ADICA</name>
<evidence type="ECO:0000256" key="2">
    <source>
        <dbReference type="ARBA" id="ARBA00012513"/>
    </source>
</evidence>
<evidence type="ECO:0000256" key="11">
    <source>
        <dbReference type="ARBA" id="ARBA00048679"/>
    </source>
</evidence>
<keyword evidence="6" id="KW-0472">Membrane</keyword>
<sequence>AEPPDVNLTVIAGGYRFSCGLREDNHEAACWGDYAIGQTDAPQGVKFSTISSGDWYTCGVREDQQKTVVNCWGAQSKVADYVPQTLNA</sequence>
<dbReference type="AlphaFoldDB" id="A0A9D4U9Y6"/>
<dbReference type="PANTHER" id="PTHR47460:SF1">
    <property type="entry name" value="SERINE_THREONINE-PROTEIN KINASE-LIKE PROTEIN ACR4"/>
    <property type="match status" value="1"/>
</dbReference>
<keyword evidence="8" id="KW-0675">Receptor</keyword>
<comment type="subcellular location">
    <subcellularLocation>
        <location evidence="1">Membrane</location>
        <topology evidence="1">Single-pass type I membrane protein</topology>
    </subcellularLocation>
</comment>
<dbReference type="EC" id="2.7.11.1" evidence="2"/>
<keyword evidence="9" id="KW-0325">Glycoprotein</keyword>
<evidence type="ECO:0000256" key="8">
    <source>
        <dbReference type="ARBA" id="ARBA00023170"/>
    </source>
</evidence>
<dbReference type="InterPro" id="IPR009091">
    <property type="entry name" value="RCC1/BLIP-II"/>
</dbReference>
<evidence type="ECO:0000256" key="9">
    <source>
        <dbReference type="ARBA" id="ARBA00023180"/>
    </source>
</evidence>
<organism evidence="12 13">
    <name type="scientific">Adiantum capillus-veneris</name>
    <name type="common">Maidenhair fern</name>
    <dbReference type="NCBI Taxonomy" id="13818"/>
    <lineage>
        <taxon>Eukaryota</taxon>
        <taxon>Viridiplantae</taxon>
        <taxon>Streptophyta</taxon>
        <taxon>Embryophyta</taxon>
        <taxon>Tracheophyta</taxon>
        <taxon>Polypodiopsida</taxon>
        <taxon>Polypodiidae</taxon>
        <taxon>Polypodiales</taxon>
        <taxon>Pteridineae</taxon>
        <taxon>Pteridaceae</taxon>
        <taxon>Vittarioideae</taxon>
        <taxon>Adiantum</taxon>
    </lineage>
</organism>
<dbReference type="GO" id="GO:0004674">
    <property type="term" value="F:protein serine/threonine kinase activity"/>
    <property type="evidence" value="ECO:0007669"/>
    <property type="project" value="UniProtKB-KW"/>
</dbReference>
<evidence type="ECO:0000256" key="7">
    <source>
        <dbReference type="ARBA" id="ARBA00023157"/>
    </source>
</evidence>
<proteinExistence type="predicted"/>
<evidence type="ECO:0000256" key="6">
    <source>
        <dbReference type="ARBA" id="ARBA00023136"/>
    </source>
</evidence>
<dbReference type="Gene3D" id="2.130.10.30">
    <property type="entry name" value="Regulator of chromosome condensation 1/beta-lactamase-inhibitor protein II"/>
    <property type="match status" value="1"/>
</dbReference>
<keyword evidence="13" id="KW-1185">Reference proteome</keyword>
<dbReference type="EMBL" id="JABFUD020000021">
    <property type="protein sequence ID" value="KAI5063076.1"/>
    <property type="molecule type" value="Genomic_DNA"/>
</dbReference>
<feature type="non-terminal residue" evidence="12">
    <location>
        <position position="1"/>
    </location>
</feature>
<dbReference type="SUPFAM" id="SSF50985">
    <property type="entry name" value="RCC1/BLIP-II"/>
    <property type="match status" value="1"/>
</dbReference>
<dbReference type="GO" id="GO:0016020">
    <property type="term" value="C:membrane"/>
    <property type="evidence" value="ECO:0007669"/>
    <property type="project" value="UniProtKB-SubCell"/>
</dbReference>
<dbReference type="Proteomes" id="UP000886520">
    <property type="component" value="Chromosome 21"/>
</dbReference>
<reference evidence="12" key="1">
    <citation type="submission" date="2021-01" db="EMBL/GenBank/DDBJ databases">
        <title>Adiantum capillus-veneris genome.</title>
        <authorList>
            <person name="Fang Y."/>
            <person name="Liao Q."/>
        </authorList>
    </citation>
    <scope>NUCLEOTIDE SEQUENCE</scope>
    <source>
        <strain evidence="12">H3</strain>
        <tissue evidence="12">Leaf</tissue>
    </source>
</reference>
<comment type="catalytic activity">
    <reaction evidence="10">
        <text>L-threonyl-[protein] + ATP = O-phospho-L-threonyl-[protein] + ADP + H(+)</text>
        <dbReference type="Rhea" id="RHEA:46608"/>
        <dbReference type="Rhea" id="RHEA-COMP:11060"/>
        <dbReference type="Rhea" id="RHEA-COMP:11605"/>
        <dbReference type="ChEBI" id="CHEBI:15378"/>
        <dbReference type="ChEBI" id="CHEBI:30013"/>
        <dbReference type="ChEBI" id="CHEBI:30616"/>
        <dbReference type="ChEBI" id="CHEBI:61977"/>
        <dbReference type="ChEBI" id="CHEBI:456216"/>
        <dbReference type="EC" id="2.7.11.1"/>
    </reaction>
</comment>
<evidence type="ECO:0000256" key="5">
    <source>
        <dbReference type="ARBA" id="ARBA00022989"/>
    </source>
</evidence>
<comment type="catalytic activity">
    <reaction evidence="11">
        <text>L-seryl-[protein] + ATP = O-phospho-L-seryl-[protein] + ADP + H(+)</text>
        <dbReference type="Rhea" id="RHEA:17989"/>
        <dbReference type="Rhea" id="RHEA-COMP:9863"/>
        <dbReference type="Rhea" id="RHEA-COMP:11604"/>
        <dbReference type="ChEBI" id="CHEBI:15378"/>
        <dbReference type="ChEBI" id="CHEBI:29999"/>
        <dbReference type="ChEBI" id="CHEBI:30616"/>
        <dbReference type="ChEBI" id="CHEBI:83421"/>
        <dbReference type="ChEBI" id="CHEBI:456216"/>
        <dbReference type="EC" id="2.7.11.1"/>
    </reaction>
</comment>
<comment type="caution">
    <text evidence="12">The sequence shown here is derived from an EMBL/GenBank/DDBJ whole genome shotgun (WGS) entry which is preliminary data.</text>
</comment>